<evidence type="ECO:0000256" key="1">
    <source>
        <dbReference type="ARBA" id="ARBA00023125"/>
    </source>
</evidence>
<sequence length="90" mass="10058">MRRNTGLASKIIKLPPVLTDLSRRAVMIIKTLIRNTGKVVSKCLLMLQLYLDAELRESHAIDVLIVCLRKNMGQLPTCGDQHSSRSGLPF</sequence>
<evidence type="ECO:0000313" key="4">
    <source>
        <dbReference type="Proteomes" id="UP000003936"/>
    </source>
</evidence>
<keyword evidence="4" id="KW-1185">Reference proteome</keyword>
<evidence type="ECO:0000259" key="2">
    <source>
        <dbReference type="Pfam" id="PF00486"/>
    </source>
</evidence>
<dbReference type="GO" id="GO:0000160">
    <property type="term" value="P:phosphorelay signal transduction system"/>
    <property type="evidence" value="ECO:0007669"/>
    <property type="project" value="InterPro"/>
</dbReference>
<dbReference type="GO" id="GO:0006355">
    <property type="term" value="P:regulation of DNA-templated transcription"/>
    <property type="evidence" value="ECO:0007669"/>
    <property type="project" value="InterPro"/>
</dbReference>
<keyword evidence="1 3" id="KW-0238">DNA-binding</keyword>
<dbReference type="EMBL" id="CP003546">
    <property type="protein sequence ID" value="AFP84522.1"/>
    <property type="molecule type" value="Genomic_DNA"/>
</dbReference>
<protein>
    <submittedName>
        <fullName evidence="3">Response regulator with CheY-like receiver domain and winged-helix DNA-binding domain</fullName>
    </submittedName>
</protein>
<dbReference type="KEGG" id="sect:A359_01190"/>
<dbReference type="SUPFAM" id="SSF46894">
    <property type="entry name" value="C-terminal effector domain of the bipartite response regulators"/>
    <property type="match status" value="1"/>
</dbReference>
<dbReference type="InterPro" id="IPR001867">
    <property type="entry name" value="OmpR/PhoB-type_DNA-bd"/>
</dbReference>
<dbReference type="Pfam" id="PF00486">
    <property type="entry name" value="Trans_reg_C"/>
    <property type="match status" value="1"/>
</dbReference>
<dbReference type="PATRIC" id="fig|1199245.3.peg.135"/>
<dbReference type="AlphaFoldDB" id="J3TEZ0"/>
<proteinExistence type="predicted"/>
<accession>J3TEZ0</accession>
<name>J3TEZ0_9ENTR</name>
<evidence type="ECO:0000313" key="3">
    <source>
        <dbReference type="EMBL" id="AFP84522.1"/>
    </source>
</evidence>
<feature type="domain" description="OmpR/PhoB-type" evidence="2">
    <location>
        <begin position="20"/>
        <end position="75"/>
    </location>
</feature>
<dbReference type="InterPro" id="IPR016032">
    <property type="entry name" value="Sig_transdc_resp-reg_C-effctor"/>
</dbReference>
<dbReference type="Proteomes" id="UP000003936">
    <property type="component" value="Chromosome"/>
</dbReference>
<dbReference type="GO" id="GO:0003677">
    <property type="term" value="F:DNA binding"/>
    <property type="evidence" value="ECO:0007669"/>
    <property type="project" value="UniProtKB-KW"/>
</dbReference>
<dbReference type="HOGENOM" id="CLU_2439074_0_0_6"/>
<dbReference type="Gene3D" id="1.10.10.10">
    <property type="entry name" value="Winged helix-like DNA-binding domain superfamily/Winged helix DNA-binding domain"/>
    <property type="match status" value="1"/>
</dbReference>
<dbReference type="InterPro" id="IPR036388">
    <property type="entry name" value="WH-like_DNA-bd_sf"/>
</dbReference>
<reference evidence="3 4" key="1">
    <citation type="journal article" date="2012" name="Mol. Biol. Evol.">
        <title>Genome reduction and co-evolution between the primary and secondary bacterial symbionts of psyllids.</title>
        <authorList>
            <person name="Sloan D.B."/>
            <person name="Moran N.A."/>
        </authorList>
    </citation>
    <scope>NUCLEOTIDE SEQUENCE [LARGE SCALE GENOMIC DNA]</scope>
    <source>
        <strain evidence="3">Ceuc_S</strain>
    </source>
</reference>
<dbReference type="STRING" id="1199245.A359_01190"/>
<organism evidence="3 4">
    <name type="scientific">secondary endosymbiont of Ctenarytaina eucalypti</name>
    <dbReference type="NCBI Taxonomy" id="1199245"/>
    <lineage>
        <taxon>Bacteria</taxon>
        <taxon>Pseudomonadati</taxon>
        <taxon>Pseudomonadota</taxon>
        <taxon>Gammaproteobacteria</taxon>
        <taxon>Enterobacterales</taxon>
        <taxon>Enterobacteriaceae</taxon>
        <taxon>aphid secondary symbionts</taxon>
    </lineage>
</organism>
<gene>
    <name evidence="3" type="ORF">A359_01190</name>
</gene>